<reference evidence="1 2" key="1">
    <citation type="submission" date="2014-04" db="EMBL/GenBank/DDBJ databases">
        <authorList>
            <consortium name="DOE Joint Genome Institute"/>
            <person name="Kuo A."/>
            <person name="Kohler A."/>
            <person name="Jargeat P."/>
            <person name="Nagy L.G."/>
            <person name="Floudas D."/>
            <person name="Copeland A."/>
            <person name="Barry K.W."/>
            <person name="Cichocki N."/>
            <person name="Veneault-Fourrey C."/>
            <person name="LaButti K."/>
            <person name="Lindquist E.A."/>
            <person name="Lipzen A."/>
            <person name="Lundell T."/>
            <person name="Morin E."/>
            <person name="Murat C."/>
            <person name="Sun H."/>
            <person name="Tunlid A."/>
            <person name="Henrissat B."/>
            <person name="Grigoriev I.V."/>
            <person name="Hibbett D.S."/>
            <person name="Martin F."/>
            <person name="Nordberg H.P."/>
            <person name="Cantor M.N."/>
            <person name="Hua S.X."/>
        </authorList>
    </citation>
    <scope>NUCLEOTIDE SEQUENCE [LARGE SCALE GENOMIC DNA]</scope>
    <source>
        <strain evidence="1 2">Ve08.2h10</strain>
    </source>
</reference>
<dbReference type="AlphaFoldDB" id="A0A0D0D010"/>
<dbReference type="HOGENOM" id="CLU_1938831_0_0_1"/>
<dbReference type="InParanoid" id="A0A0D0D010"/>
<keyword evidence="2" id="KW-1185">Reference proteome</keyword>
<gene>
    <name evidence="1" type="ORF">PAXRUDRAFT_168562</name>
</gene>
<proteinExistence type="predicted"/>
<reference evidence="2" key="2">
    <citation type="submission" date="2015-01" db="EMBL/GenBank/DDBJ databases">
        <title>Evolutionary Origins and Diversification of the Mycorrhizal Mutualists.</title>
        <authorList>
            <consortium name="DOE Joint Genome Institute"/>
            <consortium name="Mycorrhizal Genomics Consortium"/>
            <person name="Kohler A."/>
            <person name="Kuo A."/>
            <person name="Nagy L.G."/>
            <person name="Floudas D."/>
            <person name="Copeland A."/>
            <person name="Barry K.W."/>
            <person name="Cichocki N."/>
            <person name="Veneault-Fourrey C."/>
            <person name="LaButti K."/>
            <person name="Lindquist E.A."/>
            <person name="Lipzen A."/>
            <person name="Lundell T."/>
            <person name="Morin E."/>
            <person name="Murat C."/>
            <person name="Riley R."/>
            <person name="Ohm R."/>
            <person name="Sun H."/>
            <person name="Tunlid A."/>
            <person name="Henrissat B."/>
            <person name="Grigoriev I.V."/>
            <person name="Hibbett D.S."/>
            <person name="Martin F."/>
        </authorList>
    </citation>
    <scope>NUCLEOTIDE SEQUENCE [LARGE SCALE GENOMIC DNA]</scope>
    <source>
        <strain evidence="2">Ve08.2h10</strain>
    </source>
</reference>
<protein>
    <submittedName>
        <fullName evidence="1">Uncharacterized protein</fullName>
    </submittedName>
</protein>
<evidence type="ECO:0000313" key="2">
    <source>
        <dbReference type="Proteomes" id="UP000054538"/>
    </source>
</evidence>
<dbReference type="EMBL" id="KN827258">
    <property type="protein sequence ID" value="KIK76861.1"/>
    <property type="molecule type" value="Genomic_DNA"/>
</dbReference>
<organism evidence="1 2">
    <name type="scientific">Paxillus rubicundulus Ve08.2h10</name>
    <dbReference type="NCBI Taxonomy" id="930991"/>
    <lineage>
        <taxon>Eukaryota</taxon>
        <taxon>Fungi</taxon>
        <taxon>Dikarya</taxon>
        <taxon>Basidiomycota</taxon>
        <taxon>Agaricomycotina</taxon>
        <taxon>Agaricomycetes</taxon>
        <taxon>Agaricomycetidae</taxon>
        <taxon>Boletales</taxon>
        <taxon>Paxilineae</taxon>
        <taxon>Paxillaceae</taxon>
        <taxon>Paxillus</taxon>
    </lineage>
</organism>
<name>A0A0D0D010_9AGAM</name>
<evidence type="ECO:0000313" key="1">
    <source>
        <dbReference type="EMBL" id="KIK76861.1"/>
    </source>
</evidence>
<dbReference type="Proteomes" id="UP000054538">
    <property type="component" value="Unassembled WGS sequence"/>
</dbReference>
<accession>A0A0D0D010</accession>
<sequence length="130" mass="14600">MFSSPYMTCGQASPSLPITIQCMPLVEVRHVAGTLQCISNSPSVQVKMMLVVSVLLSLRYHPESITQGMSQLSYLPGHSCIMTKYSELQNLETCNTAMETQKLRTHISCLESIWTHPEPWNPCFLSRIHS</sequence>